<proteinExistence type="predicted"/>
<reference evidence="1" key="2">
    <citation type="journal article" date="2022" name="New Phytol.">
        <title>Evolutionary transition to the ectomycorrhizal habit in the genomes of a hyperdiverse lineage of mushroom-forming fungi.</title>
        <authorList>
            <person name="Looney B."/>
            <person name="Miyauchi S."/>
            <person name="Morin E."/>
            <person name="Drula E."/>
            <person name="Courty P.E."/>
            <person name="Kohler A."/>
            <person name="Kuo A."/>
            <person name="LaButti K."/>
            <person name="Pangilinan J."/>
            <person name="Lipzen A."/>
            <person name="Riley R."/>
            <person name="Andreopoulos W."/>
            <person name="He G."/>
            <person name="Johnson J."/>
            <person name="Nolan M."/>
            <person name="Tritt A."/>
            <person name="Barry K.W."/>
            <person name="Grigoriev I.V."/>
            <person name="Nagy L.G."/>
            <person name="Hibbett D."/>
            <person name="Henrissat B."/>
            <person name="Matheny P.B."/>
            <person name="Labbe J."/>
            <person name="Martin F.M."/>
        </authorList>
    </citation>
    <scope>NUCLEOTIDE SEQUENCE</scope>
    <source>
        <strain evidence="1">EC-137</strain>
    </source>
</reference>
<evidence type="ECO:0000313" key="1">
    <source>
        <dbReference type="EMBL" id="KAI0035779.1"/>
    </source>
</evidence>
<comment type="caution">
    <text evidence="1">The sequence shown here is derived from an EMBL/GenBank/DDBJ whole genome shotgun (WGS) entry which is preliminary data.</text>
</comment>
<protein>
    <submittedName>
        <fullName evidence="1">Uncharacterized protein</fullName>
    </submittedName>
</protein>
<reference evidence="1" key="1">
    <citation type="submission" date="2021-02" db="EMBL/GenBank/DDBJ databases">
        <authorList>
            <consortium name="DOE Joint Genome Institute"/>
            <person name="Ahrendt S."/>
            <person name="Looney B.P."/>
            <person name="Miyauchi S."/>
            <person name="Morin E."/>
            <person name="Drula E."/>
            <person name="Courty P.E."/>
            <person name="Chicoki N."/>
            <person name="Fauchery L."/>
            <person name="Kohler A."/>
            <person name="Kuo A."/>
            <person name="Labutti K."/>
            <person name="Pangilinan J."/>
            <person name="Lipzen A."/>
            <person name="Riley R."/>
            <person name="Andreopoulos W."/>
            <person name="He G."/>
            <person name="Johnson J."/>
            <person name="Barry K.W."/>
            <person name="Grigoriev I.V."/>
            <person name="Nagy L."/>
            <person name="Hibbett D."/>
            <person name="Henrissat B."/>
            <person name="Matheny P.B."/>
            <person name="Labbe J."/>
            <person name="Martin F."/>
        </authorList>
    </citation>
    <scope>NUCLEOTIDE SEQUENCE</scope>
    <source>
        <strain evidence="1">EC-137</strain>
    </source>
</reference>
<evidence type="ECO:0000313" key="2">
    <source>
        <dbReference type="Proteomes" id="UP000814128"/>
    </source>
</evidence>
<dbReference type="Proteomes" id="UP000814128">
    <property type="component" value="Unassembled WGS sequence"/>
</dbReference>
<organism evidence="1 2">
    <name type="scientific">Vararia minispora EC-137</name>
    <dbReference type="NCBI Taxonomy" id="1314806"/>
    <lineage>
        <taxon>Eukaryota</taxon>
        <taxon>Fungi</taxon>
        <taxon>Dikarya</taxon>
        <taxon>Basidiomycota</taxon>
        <taxon>Agaricomycotina</taxon>
        <taxon>Agaricomycetes</taxon>
        <taxon>Russulales</taxon>
        <taxon>Lachnocladiaceae</taxon>
        <taxon>Vararia</taxon>
    </lineage>
</organism>
<sequence>MHRAIKTVDEQGQEWTTPNPNAEQRAMHQASRPPSPESLIANQGLSCTSPQADVLPNTHAPATASAPTLNGKDFPPLSPPTVALSLATNQPLAPQATDLTASASASPALPPMAASSSPEGVIEPPVRPSKSSSPSTTGPNKKTRAAKHSPATRPSIGRIREILAADTPPNGVPSTLDATTLPSAPPTEQSPMPQPQAAAALPRALSPPSADVTTIAHPRKRRRTDGDIPSPTITLAVPRDDNRPAQVPPPAASPAPPPLPTPPSPSPPLSPAITAMSIDVPPISDARTPEPEPGLLGQEPPLAHETAAAPPPSRTPSPEQQFTIAPSFRQHGAAAKIYTSSPWQAWIPLSPSQERGWQHSIGVKKAVFCAEYAQTEPIGVASTDRISADLSIALQRPTDNAVQVAYPHPTTSPPGTAPARSSVWHFVHDLHAREADTLLAASVISRDGRAYIFLPAALNTSQPVFLYALNGLRGPTTALERHLRQSISSSPAYQDLHTAHQHHPDMPHFLHRIRIDSLPIRDSGGRPTPAYRLYAHLPSDDPNEQQRARDSLRSISFDHHLYGAATQATYKCRHCHGVDHPSGLCPFPSLPGWQGPNPLSRPTEPTLDALPPPVLPEAPSSLTDPPANNTGRGRGRGRGSSRGGRGGRGRGSNRS</sequence>
<gene>
    <name evidence="1" type="ORF">K488DRAFT_82672</name>
</gene>
<name>A0ACB8QVB0_9AGAM</name>
<accession>A0ACB8QVB0</accession>
<dbReference type="EMBL" id="MU273479">
    <property type="protein sequence ID" value="KAI0035779.1"/>
    <property type="molecule type" value="Genomic_DNA"/>
</dbReference>
<keyword evidence="2" id="KW-1185">Reference proteome</keyword>